<comment type="caution">
    <text evidence="2">The sequence shown here is derived from an EMBL/GenBank/DDBJ whole genome shotgun (WGS) entry which is preliminary data.</text>
</comment>
<dbReference type="Proteomes" id="UP000218598">
    <property type="component" value="Unassembled WGS sequence"/>
</dbReference>
<dbReference type="AlphaFoldDB" id="A0A2A3YFW5"/>
<evidence type="ECO:0000313" key="2">
    <source>
        <dbReference type="EMBL" id="PCC38129.1"/>
    </source>
</evidence>
<sequence>MTEGTEFYYNLSTGAVEEGRQSPVTDLMGPYPTREAAQRALSTAKARNEEWEQDDQAWEGGTDS</sequence>
<dbReference type="GeneID" id="95328302"/>
<dbReference type="RefSeq" id="WP_096166140.1">
    <property type="nucleotide sequence ID" value="NZ_BAAAIQ010000004.1"/>
</dbReference>
<name>A0A2A3YFW5_9MICO</name>
<organism evidence="2 3">
    <name type="scientific">Brachybacterium alimentarium</name>
    <dbReference type="NCBI Taxonomy" id="47845"/>
    <lineage>
        <taxon>Bacteria</taxon>
        <taxon>Bacillati</taxon>
        <taxon>Actinomycetota</taxon>
        <taxon>Actinomycetes</taxon>
        <taxon>Micrococcales</taxon>
        <taxon>Dermabacteraceae</taxon>
        <taxon>Brachybacterium</taxon>
    </lineage>
</organism>
<keyword evidence="3" id="KW-1185">Reference proteome</keyword>
<protein>
    <recommendedName>
        <fullName evidence="4">SPOR domain-containing protein</fullName>
    </recommendedName>
</protein>
<accession>A0A2A3YFW5</accession>
<evidence type="ECO:0000256" key="1">
    <source>
        <dbReference type="SAM" id="MobiDB-lite"/>
    </source>
</evidence>
<dbReference type="EMBL" id="NRGR01000025">
    <property type="protein sequence ID" value="PCC38129.1"/>
    <property type="molecule type" value="Genomic_DNA"/>
</dbReference>
<proteinExistence type="predicted"/>
<evidence type="ECO:0008006" key="4">
    <source>
        <dbReference type="Google" id="ProtNLM"/>
    </source>
</evidence>
<dbReference type="OrthoDB" id="3268477at2"/>
<gene>
    <name evidence="2" type="ORF">CIK66_15425</name>
</gene>
<reference evidence="2 3" key="1">
    <citation type="journal article" date="2017" name="Elife">
        <title>Extensive horizontal gene transfer in cheese-associated bacteria.</title>
        <authorList>
            <person name="Bonham K.S."/>
            <person name="Wolfe B.E."/>
            <person name="Dutton R.J."/>
        </authorList>
    </citation>
    <scope>NUCLEOTIDE SEQUENCE [LARGE SCALE GENOMIC DNA]</scope>
    <source>
        <strain evidence="2 3">341_9</strain>
    </source>
</reference>
<feature type="region of interest" description="Disordered" evidence="1">
    <location>
        <begin position="35"/>
        <end position="64"/>
    </location>
</feature>
<evidence type="ECO:0000313" key="3">
    <source>
        <dbReference type="Proteomes" id="UP000218598"/>
    </source>
</evidence>